<dbReference type="GO" id="GO:0055085">
    <property type="term" value="P:transmembrane transport"/>
    <property type="evidence" value="ECO:0007669"/>
    <property type="project" value="InterPro"/>
</dbReference>
<keyword evidence="2 5" id="KW-0812">Transmembrane</keyword>
<name>A0AB94IY96_9BACT</name>
<dbReference type="InterPro" id="IPR035906">
    <property type="entry name" value="MetI-like_sf"/>
</dbReference>
<organism evidence="7 8">
    <name type="scientific">Fretibacterium fastidiosum</name>
    <dbReference type="NCBI Taxonomy" id="651822"/>
    <lineage>
        <taxon>Bacteria</taxon>
        <taxon>Thermotogati</taxon>
        <taxon>Synergistota</taxon>
        <taxon>Synergistia</taxon>
        <taxon>Synergistales</taxon>
        <taxon>Aminobacteriaceae</taxon>
        <taxon>Fretibacterium</taxon>
    </lineage>
</organism>
<sequence length="302" mass="31316">MRARFLREKLLLALGWTAMLGTLLSLSGLVLFLLVRGLPAVNLRLFFGSTPPLDAILAVRPVWGGIWPAAAGTLFLLAVTMSLALAPGLACGVYLACFAGRRERDWIGGCVDVLAGVPSIVMGLFGLQLIILLRRTFLPQGTTCLLLAAFCLAVLVLPVLVTSVRAALEALPQGLTLTASALGMTRGQAVLRLLLPAAAPGILGGVILAMGRAMEDTAVIMLTGAVANAGLPAGLTSKFEALPFKVYYTAAQYSGPEELSQGFGTASVLLLLSAALILGARALQGRLTQRWRGAAGRGGIGA</sequence>
<gene>
    <name evidence="7" type="ORF">SY1_17570</name>
</gene>
<keyword evidence="3 5" id="KW-1133">Transmembrane helix</keyword>
<feature type="transmembrane region" description="Helical" evidence="5">
    <location>
        <begin position="145"/>
        <end position="168"/>
    </location>
</feature>
<reference evidence="8" key="1">
    <citation type="submission" date="2010-03" db="EMBL/GenBank/DDBJ databases">
        <title>The genome sequence of Synergistetes sp. SGP1.</title>
        <authorList>
            <consortium name="metaHIT consortium -- http://www.metahit.eu/"/>
            <person name="Pajon A."/>
            <person name="Turner K."/>
            <person name="Parkhill J."/>
            <person name="Wade W."/>
            <person name="Vartoukian S."/>
        </authorList>
    </citation>
    <scope>NUCLEOTIDE SEQUENCE [LARGE SCALE GENOMIC DNA]</scope>
    <source>
        <strain evidence="8">SGP1</strain>
    </source>
</reference>
<feature type="transmembrane region" description="Helical" evidence="5">
    <location>
        <begin position="66"/>
        <end position="99"/>
    </location>
</feature>
<protein>
    <submittedName>
        <fullName evidence="7">Phosphate ABC transporter membrane protein 2, PhoT family (TC 3.A.1.7.1)</fullName>
    </submittedName>
</protein>
<dbReference type="AlphaFoldDB" id="A0AB94IY96"/>
<dbReference type="PANTHER" id="PTHR43470">
    <property type="entry name" value="PHOSPHATE TRANSPORT SYSTEM PERMEASE PROTEIN PSTA-RELATED"/>
    <property type="match status" value="1"/>
</dbReference>
<keyword evidence="5" id="KW-0813">Transport</keyword>
<feature type="transmembrane region" description="Helical" evidence="5">
    <location>
        <begin position="189"/>
        <end position="211"/>
    </location>
</feature>
<evidence type="ECO:0000256" key="1">
    <source>
        <dbReference type="ARBA" id="ARBA00004141"/>
    </source>
</evidence>
<dbReference type="Proteomes" id="UP000008957">
    <property type="component" value="Chromosome"/>
</dbReference>
<evidence type="ECO:0000313" key="7">
    <source>
        <dbReference type="EMBL" id="CBL28669.1"/>
    </source>
</evidence>
<keyword evidence="8" id="KW-1185">Reference proteome</keyword>
<evidence type="ECO:0000256" key="4">
    <source>
        <dbReference type="ARBA" id="ARBA00023136"/>
    </source>
</evidence>
<feature type="domain" description="ABC transmembrane type-1" evidence="6">
    <location>
        <begin position="70"/>
        <end position="282"/>
    </location>
</feature>
<evidence type="ECO:0000256" key="5">
    <source>
        <dbReference type="RuleBase" id="RU363032"/>
    </source>
</evidence>
<comment type="subcellular location">
    <subcellularLocation>
        <location evidence="5">Cell membrane</location>
        <topology evidence="5">Multi-pass membrane protein</topology>
    </subcellularLocation>
    <subcellularLocation>
        <location evidence="1">Membrane</location>
        <topology evidence="1">Multi-pass membrane protein</topology>
    </subcellularLocation>
</comment>
<dbReference type="Pfam" id="PF00528">
    <property type="entry name" value="BPD_transp_1"/>
    <property type="match status" value="1"/>
</dbReference>
<feature type="transmembrane region" description="Helical" evidence="5">
    <location>
        <begin position="263"/>
        <end position="283"/>
    </location>
</feature>
<evidence type="ECO:0000256" key="3">
    <source>
        <dbReference type="ARBA" id="ARBA00022989"/>
    </source>
</evidence>
<evidence type="ECO:0000256" key="2">
    <source>
        <dbReference type="ARBA" id="ARBA00022692"/>
    </source>
</evidence>
<keyword evidence="4 5" id="KW-0472">Membrane</keyword>
<feature type="transmembrane region" description="Helical" evidence="5">
    <location>
        <begin position="111"/>
        <end position="133"/>
    </location>
</feature>
<comment type="similarity">
    <text evidence="5">Belongs to the binding-protein-dependent transport system permease family.</text>
</comment>
<proteinExistence type="inferred from homology"/>
<dbReference type="InterPro" id="IPR000515">
    <property type="entry name" value="MetI-like"/>
</dbReference>
<dbReference type="PANTHER" id="PTHR43470:SF3">
    <property type="entry name" value="PHOSPHATE TRANSPORT SYSTEM PERMEASE PROTEIN PSTA-RELATED"/>
    <property type="match status" value="1"/>
</dbReference>
<reference evidence="7 8" key="2">
    <citation type="submission" date="2010-03" db="EMBL/GenBank/DDBJ databases">
        <authorList>
            <person name="Pajon A."/>
        </authorList>
    </citation>
    <scope>NUCLEOTIDE SEQUENCE [LARGE SCALE GENOMIC DNA]</scope>
    <source>
        <strain evidence="7 8">SGP1</strain>
    </source>
</reference>
<dbReference type="EMBL" id="FP929056">
    <property type="protein sequence ID" value="CBL28669.1"/>
    <property type="molecule type" value="Genomic_DNA"/>
</dbReference>
<evidence type="ECO:0000313" key="8">
    <source>
        <dbReference type="Proteomes" id="UP000008957"/>
    </source>
</evidence>
<evidence type="ECO:0000259" key="6">
    <source>
        <dbReference type="PROSITE" id="PS50928"/>
    </source>
</evidence>
<dbReference type="SUPFAM" id="SSF161098">
    <property type="entry name" value="MetI-like"/>
    <property type="match status" value="1"/>
</dbReference>
<dbReference type="CDD" id="cd06261">
    <property type="entry name" value="TM_PBP2"/>
    <property type="match status" value="1"/>
</dbReference>
<dbReference type="PROSITE" id="PS50928">
    <property type="entry name" value="ABC_TM1"/>
    <property type="match status" value="1"/>
</dbReference>
<dbReference type="Gene3D" id="1.10.3720.10">
    <property type="entry name" value="MetI-like"/>
    <property type="match status" value="1"/>
</dbReference>
<dbReference type="KEGG" id="sbr:SY1_17570"/>
<feature type="transmembrane region" description="Helical" evidence="5">
    <location>
        <begin position="12"/>
        <end position="35"/>
    </location>
</feature>
<dbReference type="RefSeq" id="WP_015556816.1">
    <property type="nucleotide sequence ID" value="NC_021038.1"/>
</dbReference>
<accession>A0AB94IY96</accession>
<dbReference type="GO" id="GO:0005886">
    <property type="term" value="C:plasma membrane"/>
    <property type="evidence" value="ECO:0007669"/>
    <property type="project" value="UniProtKB-SubCell"/>
</dbReference>